<dbReference type="InterPro" id="IPR012093">
    <property type="entry name" value="Pirin"/>
</dbReference>
<dbReference type="PANTHER" id="PTHR43212:SF3">
    <property type="entry name" value="QUERCETIN 2,3-DIOXYGENASE"/>
    <property type="match status" value="1"/>
</dbReference>
<evidence type="ECO:0000313" key="7">
    <source>
        <dbReference type="Proteomes" id="UP000236738"/>
    </source>
</evidence>
<dbReference type="RefSeq" id="WP_103912473.1">
    <property type="nucleotide sequence ID" value="NZ_FNUS01000001.1"/>
</dbReference>
<name>A0A1H5TDV5_9FLAO</name>
<keyword evidence="2" id="KW-0479">Metal-binding</keyword>
<evidence type="ECO:0000259" key="4">
    <source>
        <dbReference type="Pfam" id="PF02678"/>
    </source>
</evidence>
<feature type="binding site" evidence="2">
    <location>
        <position position="104"/>
    </location>
    <ligand>
        <name>Fe cation</name>
        <dbReference type="ChEBI" id="CHEBI:24875"/>
    </ligand>
</feature>
<evidence type="ECO:0000313" key="6">
    <source>
        <dbReference type="EMBL" id="SEF61025.1"/>
    </source>
</evidence>
<dbReference type="AlphaFoldDB" id="A0A1H5TDV5"/>
<evidence type="ECO:0008006" key="8">
    <source>
        <dbReference type="Google" id="ProtNLM"/>
    </source>
</evidence>
<protein>
    <recommendedName>
        <fullName evidence="8">Pirin</fullName>
    </recommendedName>
</protein>
<comment type="cofactor">
    <cofactor evidence="2">
        <name>Fe cation</name>
        <dbReference type="ChEBI" id="CHEBI:24875"/>
    </cofactor>
    <text evidence="2">Binds 1 Fe cation per subunit.</text>
</comment>
<feature type="binding site" evidence="2">
    <location>
        <position position="102"/>
    </location>
    <ligand>
        <name>Fe cation</name>
        <dbReference type="ChEBI" id="CHEBI:24875"/>
    </ligand>
</feature>
<dbReference type="InterPro" id="IPR011051">
    <property type="entry name" value="RmlC_Cupin_sf"/>
</dbReference>
<dbReference type="InterPro" id="IPR014710">
    <property type="entry name" value="RmlC-like_jellyroll"/>
</dbReference>
<accession>A0A1H5TDV5</accession>
<organism evidence="6 7">
    <name type="scientific">Halpernia humi</name>
    <dbReference type="NCBI Taxonomy" id="493375"/>
    <lineage>
        <taxon>Bacteria</taxon>
        <taxon>Pseudomonadati</taxon>
        <taxon>Bacteroidota</taxon>
        <taxon>Flavobacteriia</taxon>
        <taxon>Flavobacteriales</taxon>
        <taxon>Weeksellaceae</taxon>
        <taxon>Chryseobacterium group</taxon>
        <taxon>Halpernia</taxon>
    </lineage>
</organism>
<dbReference type="Gene3D" id="2.60.120.10">
    <property type="entry name" value="Jelly Rolls"/>
    <property type="match status" value="2"/>
</dbReference>
<evidence type="ECO:0000256" key="2">
    <source>
        <dbReference type="PIRSR" id="PIRSR006232-1"/>
    </source>
</evidence>
<evidence type="ECO:0000256" key="1">
    <source>
        <dbReference type="ARBA" id="ARBA00008416"/>
    </source>
</evidence>
<dbReference type="PANTHER" id="PTHR43212">
    <property type="entry name" value="QUERCETIN 2,3-DIOXYGENASE"/>
    <property type="match status" value="1"/>
</dbReference>
<dbReference type="OrthoDB" id="321327at2"/>
<dbReference type="EMBL" id="FNUS01000001">
    <property type="protein sequence ID" value="SEF61025.1"/>
    <property type="molecule type" value="Genomic_DNA"/>
</dbReference>
<dbReference type="Pfam" id="PF02678">
    <property type="entry name" value="Pirin"/>
    <property type="match status" value="1"/>
</dbReference>
<evidence type="ECO:0000259" key="5">
    <source>
        <dbReference type="Pfam" id="PF17954"/>
    </source>
</evidence>
<gene>
    <name evidence="6" type="ORF">SAMN05421847_0444</name>
</gene>
<feature type="domain" description="Pirin N-terminal" evidence="4">
    <location>
        <begin position="13"/>
        <end position="120"/>
    </location>
</feature>
<comment type="similarity">
    <text evidence="1 3">Belongs to the pirin family.</text>
</comment>
<feature type="binding site" evidence="2">
    <location>
        <position position="60"/>
    </location>
    <ligand>
        <name>Fe cation</name>
        <dbReference type="ChEBI" id="CHEBI:24875"/>
    </ligand>
</feature>
<feature type="binding site" evidence="2">
    <location>
        <position position="58"/>
    </location>
    <ligand>
        <name>Fe cation</name>
        <dbReference type="ChEBI" id="CHEBI:24875"/>
    </ligand>
</feature>
<dbReference type="PIRSF" id="PIRSF006232">
    <property type="entry name" value="Pirin"/>
    <property type="match status" value="1"/>
</dbReference>
<dbReference type="GO" id="GO:0046872">
    <property type="term" value="F:metal ion binding"/>
    <property type="evidence" value="ECO:0007669"/>
    <property type="project" value="UniProtKB-KW"/>
</dbReference>
<evidence type="ECO:0000256" key="3">
    <source>
        <dbReference type="RuleBase" id="RU003457"/>
    </source>
</evidence>
<dbReference type="InterPro" id="IPR041602">
    <property type="entry name" value="Quercetinase_C"/>
</dbReference>
<dbReference type="InterPro" id="IPR003829">
    <property type="entry name" value="Pirin_N_dom"/>
</dbReference>
<proteinExistence type="inferred from homology"/>
<dbReference type="Pfam" id="PF17954">
    <property type="entry name" value="Pirin_C_2"/>
    <property type="match status" value="1"/>
</dbReference>
<sequence length="237" mass="26831">MKSIYHRAESRGGQNHGWLKTKHSFSFANFHDPKKMNFGALRVLNDDFVAPGMGFGMHSHANMEIITIPMAGELHHKDSMGNSGSIKSGEIQIMSAGTGIQHSEFNGSKEHPVSFFQIWINPNKLNVEPRYDQFKISDFSKSNEFQQIISPSKTDEGVWIQQNSWFNILKTTQKTTRKYNLHKEENGVYIFVISGSANINGQTLNSRDALGIWEVQDFEIEAEENAEILLIEVPMAI</sequence>
<feature type="domain" description="Quercetin 2,3-dioxygenase C-terminal cupin" evidence="5">
    <location>
        <begin position="148"/>
        <end position="233"/>
    </location>
</feature>
<keyword evidence="7" id="KW-1185">Reference proteome</keyword>
<dbReference type="CDD" id="cd02910">
    <property type="entry name" value="cupin_Yhhw_N"/>
    <property type="match status" value="1"/>
</dbReference>
<reference evidence="7" key="1">
    <citation type="submission" date="2016-10" db="EMBL/GenBank/DDBJ databases">
        <authorList>
            <person name="Varghese N."/>
            <person name="Submissions S."/>
        </authorList>
    </citation>
    <scope>NUCLEOTIDE SEQUENCE [LARGE SCALE GENOMIC DNA]</scope>
    <source>
        <strain evidence="7">DSM 21580</strain>
    </source>
</reference>
<dbReference type="SUPFAM" id="SSF51182">
    <property type="entry name" value="RmlC-like cupins"/>
    <property type="match status" value="1"/>
</dbReference>
<keyword evidence="2" id="KW-0408">Iron</keyword>
<dbReference type="Proteomes" id="UP000236738">
    <property type="component" value="Unassembled WGS sequence"/>
</dbReference>